<dbReference type="AlphaFoldDB" id="A0A8B8DZE8"/>
<dbReference type="Proteomes" id="UP000694844">
    <property type="component" value="Chromosome 4"/>
</dbReference>
<feature type="chain" id="PRO_5034596827" evidence="1">
    <location>
        <begin position="18"/>
        <end position="149"/>
    </location>
</feature>
<dbReference type="InterPro" id="IPR055313">
    <property type="entry name" value="Temptin-like"/>
</dbReference>
<keyword evidence="3" id="KW-1185">Reference proteome</keyword>
<dbReference type="InterPro" id="IPR057626">
    <property type="entry name" value="S-S_Temptin"/>
</dbReference>
<dbReference type="Pfam" id="PF24784">
    <property type="entry name" value="Temptin_C"/>
    <property type="match status" value="1"/>
</dbReference>
<keyword evidence="1" id="KW-0732">Signal</keyword>
<gene>
    <name evidence="4" type="primary">LOC111130729</name>
</gene>
<protein>
    <submittedName>
        <fullName evidence="4">Temptin-like</fullName>
    </submittedName>
</protein>
<reference evidence="4" key="1">
    <citation type="submission" date="2025-08" db="UniProtKB">
        <authorList>
            <consortium name="RefSeq"/>
        </authorList>
    </citation>
    <scope>IDENTIFICATION</scope>
    <source>
        <tissue evidence="4">Whole sample</tissue>
    </source>
</reference>
<sequence length="149" mass="16722">MLIAVILGVFMFSVTQSHPSYKSRILNGNNVPDPCCPGRKWGRVGHTSPRDTALNNFGRDFQQNNYQFTEQLCLADSDGDGIPNGLELGLNTTRHNLQTLCQFIGSNPFNNQLVQFLERSYLLANPIGHPGLCDQDRCPPHLRYRCGRC</sequence>
<accession>A0A8B8DZE8</accession>
<evidence type="ECO:0000259" key="2">
    <source>
        <dbReference type="Pfam" id="PF24784"/>
    </source>
</evidence>
<organism evidence="3 4">
    <name type="scientific">Crassostrea virginica</name>
    <name type="common">Eastern oyster</name>
    <dbReference type="NCBI Taxonomy" id="6565"/>
    <lineage>
        <taxon>Eukaryota</taxon>
        <taxon>Metazoa</taxon>
        <taxon>Spiralia</taxon>
        <taxon>Lophotrochozoa</taxon>
        <taxon>Mollusca</taxon>
        <taxon>Bivalvia</taxon>
        <taxon>Autobranchia</taxon>
        <taxon>Pteriomorphia</taxon>
        <taxon>Ostreida</taxon>
        <taxon>Ostreoidea</taxon>
        <taxon>Ostreidae</taxon>
        <taxon>Crassostrea</taxon>
    </lineage>
</organism>
<feature type="signal peptide" evidence="1">
    <location>
        <begin position="1"/>
        <end position="17"/>
    </location>
</feature>
<dbReference type="GeneID" id="111130729"/>
<dbReference type="OrthoDB" id="6102788at2759"/>
<dbReference type="PANTHER" id="PTHR34737">
    <property type="entry name" value="EF-HAND DOMAIN-CONTAINING PROTEIN"/>
    <property type="match status" value="1"/>
</dbReference>
<dbReference type="PANTHER" id="PTHR34737:SF2">
    <property type="entry name" value="EF-HAND DOMAIN-CONTAINING PROTEIN"/>
    <property type="match status" value="1"/>
</dbReference>
<evidence type="ECO:0000256" key="1">
    <source>
        <dbReference type="SAM" id="SignalP"/>
    </source>
</evidence>
<name>A0A8B8DZE8_CRAVI</name>
<dbReference type="KEGG" id="cvn:111130729"/>
<evidence type="ECO:0000313" key="4">
    <source>
        <dbReference type="RefSeq" id="XP_022333647.1"/>
    </source>
</evidence>
<evidence type="ECO:0000313" key="3">
    <source>
        <dbReference type="Proteomes" id="UP000694844"/>
    </source>
</evidence>
<dbReference type="RefSeq" id="XP_022333647.1">
    <property type="nucleotide sequence ID" value="XM_022477939.1"/>
</dbReference>
<proteinExistence type="predicted"/>
<feature type="domain" description="Temptin Cys/Cys disulfide" evidence="2">
    <location>
        <begin position="16"/>
        <end position="91"/>
    </location>
</feature>